<proteinExistence type="predicted"/>
<name>A0A5C7HIA2_9ROSI</name>
<evidence type="ECO:0000256" key="1">
    <source>
        <dbReference type="SAM" id="SignalP"/>
    </source>
</evidence>
<organism evidence="2 3">
    <name type="scientific">Acer yangbiense</name>
    <dbReference type="NCBI Taxonomy" id="1000413"/>
    <lineage>
        <taxon>Eukaryota</taxon>
        <taxon>Viridiplantae</taxon>
        <taxon>Streptophyta</taxon>
        <taxon>Embryophyta</taxon>
        <taxon>Tracheophyta</taxon>
        <taxon>Spermatophyta</taxon>
        <taxon>Magnoliopsida</taxon>
        <taxon>eudicotyledons</taxon>
        <taxon>Gunneridae</taxon>
        <taxon>Pentapetalae</taxon>
        <taxon>rosids</taxon>
        <taxon>malvids</taxon>
        <taxon>Sapindales</taxon>
        <taxon>Sapindaceae</taxon>
        <taxon>Hippocastanoideae</taxon>
        <taxon>Acereae</taxon>
        <taxon>Acer</taxon>
    </lineage>
</organism>
<protein>
    <submittedName>
        <fullName evidence="2">Uncharacterized protein</fullName>
    </submittedName>
</protein>
<feature type="chain" id="PRO_5022791898" evidence="1">
    <location>
        <begin position="21"/>
        <end position="278"/>
    </location>
</feature>
<gene>
    <name evidence="2" type="ORF">EZV62_017891</name>
</gene>
<dbReference type="Proteomes" id="UP000323000">
    <property type="component" value="Chromosome 8"/>
</dbReference>
<dbReference type="PANTHER" id="PTHR47489">
    <property type="entry name" value="ACYL-COA N-ACYLTRANSFERASES (NAT) SUPERFAMILY PROTEIN"/>
    <property type="match status" value="1"/>
</dbReference>
<sequence length="278" mass="31615">MAAVASCITLLLHLFRSSTPQNSDTSLHFLNSSNITHKPQISSLPFQIPRFFLSLFLFFNQYQYQHQHHRRLFELKSGFLWVRVMRPEEEMDATVNLLAESMLLPVGYDQLLGFPVKQYLLERRAVMPHAVTLVGFYREKEEEGQSGIHFVADVAAGSSLAALVCILLESMKSVVECSTIESNVLLEHAMTQIVDGSSIIDQLAVLPWQASDLLEAYVLMHTRWQTPSTLSKTRLMIFFKLTHSRVQTLLLELEHVRRELLCCLQLPSIAIDHCMAAS</sequence>
<comment type="caution">
    <text evidence="2">The sequence shown here is derived from an EMBL/GenBank/DDBJ whole genome shotgun (WGS) entry which is preliminary data.</text>
</comment>
<dbReference type="EMBL" id="VAHF01000008">
    <property type="protein sequence ID" value="TXG56578.1"/>
    <property type="molecule type" value="Genomic_DNA"/>
</dbReference>
<reference evidence="3" key="1">
    <citation type="journal article" date="2019" name="Gigascience">
        <title>De novo genome assembly of the endangered Acer yangbiense, a plant species with extremely small populations endemic to Yunnan Province, China.</title>
        <authorList>
            <person name="Yang J."/>
            <person name="Wariss H.M."/>
            <person name="Tao L."/>
            <person name="Zhang R."/>
            <person name="Yun Q."/>
            <person name="Hollingsworth P."/>
            <person name="Dao Z."/>
            <person name="Luo G."/>
            <person name="Guo H."/>
            <person name="Ma Y."/>
            <person name="Sun W."/>
        </authorList>
    </citation>
    <scope>NUCLEOTIDE SEQUENCE [LARGE SCALE GENOMIC DNA]</scope>
    <source>
        <strain evidence="3">cv. Malutang</strain>
    </source>
</reference>
<dbReference type="OrthoDB" id="2017234at2759"/>
<dbReference type="PANTHER" id="PTHR47489:SF2">
    <property type="entry name" value="GCN5-RELATED N-ACETYLTRANSFERASE 5, CHLOROPLASTIC"/>
    <property type="match status" value="1"/>
</dbReference>
<keyword evidence="1" id="KW-0732">Signal</keyword>
<keyword evidence="3" id="KW-1185">Reference proteome</keyword>
<feature type="signal peptide" evidence="1">
    <location>
        <begin position="1"/>
        <end position="20"/>
    </location>
</feature>
<evidence type="ECO:0000313" key="3">
    <source>
        <dbReference type="Proteomes" id="UP000323000"/>
    </source>
</evidence>
<evidence type="ECO:0000313" key="2">
    <source>
        <dbReference type="EMBL" id="TXG56578.1"/>
    </source>
</evidence>
<dbReference type="AlphaFoldDB" id="A0A5C7HIA2"/>
<accession>A0A5C7HIA2</accession>